<protein>
    <submittedName>
        <fullName evidence="2">Uncharacterized protein YegP (UPF0339 family)</fullName>
    </submittedName>
</protein>
<accession>A0A7W7G270</accession>
<gene>
    <name evidence="2" type="ORF">BKA14_003605</name>
</gene>
<reference evidence="2 3" key="1">
    <citation type="submission" date="2020-08" db="EMBL/GenBank/DDBJ databases">
        <title>Sequencing the genomes of 1000 actinobacteria strains.</title>
        <authorList>
            <person name="Klenk H.-P."/>
        </authorList>
    </citation>
    <scope>NUCLEOTIDE SEQUENCE [LARGE SCALE GENOMIC DNA]</scope>
    <source>
        <strain evidence="2 3">DSM 45518</strain>
    </source>
</reference>
<evidence type="ECO:0000313" key="2">
    <source>
        <dbReference type="EMBL" id="MBB4693457.1"/>
    </source>
</evidence>
<feature type="region of interest" description="Disordered" evidence="1">
    <location>
        <begin position="27"/>
        <end position="64"/>
    </location>
</feature>
<name>A0A7W7G270_9ACTN</name>
<evidence type="ECO:0000256" key="1">
    <source>
        <dbReference type="SAM" id="MobiDB-lite"/>
    </source>
</evidence>
<dbReference type="AlphaFoldDB" id="A0A7W7G270"/>
<proteinExistence type="predicted"/>
<dbReference type="InterPro" id="IPR036913">
    <property type="entry name" value="YegP-like_sf"/>
</dbReference>
<feature type="compositionally biased region" description="Basic and acidic residues" evidence="1">
    <location>
        <begin position="53"/>
        <end position="64"/>
    </location>
</feature>
<keyword evidence="3" id="KW-1185">Reference proteome</keyword>
<dbReference type="EMBL" id="JACHMF010000001">
    <property type="protein sequence ID" value="MBB4693457.1"/>
    <property type="molecule type" value="Genomic_DNA"/>
</dbReference>
<comment type="caution">
    <text evidence="2">The sequence shown here is derived from an EMBL/GenBank/DDBJ whole genome shotgun (WGS) entry which is preliminary data.</text>
</comment>
<dbReference type="Proteomes" id="UP000542742">
    <property type="component" value="Unassembled WGS sequence"/>
</dbReference>
<dbReference type="SUPFAM" id="SSF160113">
    <property type="entry name" value="YegP-like"/>
    <property type="match status" value="1"/>
</dbReference>
<evidence type="ECO:0000313" key="3">
    <source>
        <dbReference type="Proteomes" id="UP000542742"/>
    </source>
</evidence>
<sequence>MKLMVKKISHGQLQFLLLAPTGRVVASSTSRTRRRSAAEATASVRNVRPTPPRGDEHHVARIIS</sequence>
<organism evidence="2 3">
    <name type="scientific">Paractinoplanes abujensis</name>
    <dbReference type="NCBI Taxonomy" id="882441"/>
    <lineage>
        <taxon>Bacteria</taxon>
        <taxon>Bacillati</taxon>
        <taxon>Actinomycetota</taxon>
        <taxon>Actinomycetes</taxon>
        <taxon>Micromonosporales</taxon>
        <taxon>Micromonosporaceae</taxon>
        <taxon>Paractinoplanes</taxon>
    </lineage>
</organism>